<name>A0A9W9DUF6_9AGAR</name>
<evidence type="ECO:0000256" key="2">
    <source>
        <dbReference type="ARBA" id="ARBA00023163"/>
    </source>
</evidence>
<dbReference type="CDD" id="cd01389">
    <property type="entry name" value="HMG-box_ROX1-like"/>
    <property type="match status" value="1"/>
</dbReference>
<dbReference type="Pfam" id="PF00505">
    <property type="entry name" value="HMG_box"/>
    <property type="match status" value="1"/>
</dbReference>
<evidence type="ECO:0000313" key="7">
    <source>
        <dbReference type="Proteomes" id="UP001150266"/>
    </source>
</evidence>
<dbReference type="Gene3D" id="1.10.30.10">
    <property type="entry name" value="High mobility group box domain"/>
    <property type="match status" value="1"/>
</dbReference>
<dbReference type="SMART" id="SM00398">
    <property type="entry name" value="HMG"/>
    <property type="match status" value="1"/>
</dbReference>
<gene>
    <name evidence="6" type="ORF">J3R30DRAFT_1462619</name>
</gene>
<dbReference type="GO" id="GO:0000978">
    <property type="term" value="F:RNA polymerase II cis-regulatory region sequence-specific DNA binding"/>
    <property type="evidence" value="ECO:0007669"/>
    <property type="project" value="TreeGrafter"/>
</dbReference>
<dbReference type="GO" id="GO:0001228">
    <property type="term" value="F:DNA-binding transcription activator activity, RNA polymerase II-specific"/>
    <property type="evidence" value="ECO:0007669"/>
    <property type="project" value="TreeGrafter"/>
</dbReference>
<dbReference type="InterPro" id="IPR050140">
    <property type="entry name" value="SRY-related_HMG-box_TF-like"/>
</dbReference>
<reference evidence="6" key="1">
    <citation type="submission" date="2022-08" db="EMBL/GenBank/DDBJ databases">
        <title>A Global Phylogenomic Analysis of the Shiitake Genus Lentinula.</title>
        <authorList>
            <consortium name="DOE Joint Genome Institute"/>
            <person name="Sierra-Patev S."/>
            <person name="Min B."/>
            <person name="Naranjo-Ortiz M."/>
            <person name="Looney B."/>
            <person name="Konkel Z."/>
            <person name="Slot J.C."/>
            <person name="Sakamoto Y."/>
            <person name="Steenwyk J.L."/>
            <person name="Rokas A."/>
            <person name="Carro J."/>
            <person name="Camarero S."/>
            <person name="Ferreira P."/>
            <person name="Molpeceres G."/>
            <person name="Ruiz-Duenas F.J."/>
            <person name="Serrano A."/>
            <person name="Henrissat B."/>
            <person name="Drula E."/>
            <person name="Hughes K.W."/>
            <person name="Mata J.L."/>
            <person name="Ishikawa N.K."/>
            <person name="Vargas-Isla R."/>
            <person name="Ushijima S."/>
            <person name="Smith C.A."/>
            <person name="Ahrendt S."/>
            <person name="Andreopoulos W."/>
            <person name="He G."/>
            <person name="Labutti K."/>
            <person name="Lipzen A."/>
            <person name="Ng V."/>
            <person name="Riley R."/>
            <person name="Sandor L."/>
            <person name="Barry K."/>
            <person name="Martinez A.T."/>
            <person name="Xiao Y."/>
            <person name="Gibbons J.G."/>
            <person name="Terashima K."/>
            <person name="Grigoriev I.V."/>
            <person name="Hibbett D.S."/>
        </authorList>
    </citation>
    <scope>NUCLEOTIDE SEQUENCE</scope>
    <source>
        <strain evidence="6">JLM2183</strain>
    </source>
</reference>
<feature type="compositionally biased region" description="Basic and acidic residues" evidence="4">
    <location>
        <begin position="35"/>
        <end position="62"/>
    </location>
</feature>
<keyword evidence="3" id="KW-0539">Nucleus</keyword>
<evidence type="ECO:0000313" key="6">
    <source>
        <dbReference type="EMBL" id="KAJ4486152.1"/>
    </source>
</evidence>
<keyword evidence="7" id="KW-1185">Reference proteome</keyword>
<accession>A0A9W9DUF6</accession>
<feature type="domain" description="HMG box" evidence="5">
    <location>
        <begin position="63"/>
        <end position="139"/>
    </location>
</feature>
<feature type="DNA-binding region" description="HMG box" evidence="3">
    <location>
        <begin position="63"/>
        <end position="139"/>
    </location>
</feature>
<dbReference type="AlphaFoldDB" id="A0A9W9DUF6"/>
<dbReference type="GO" id="GO:0030154">
    <property type="term" value="P:cell differentiation"/>
    <property type="evidence" value="ECO:0007669"/>
    <property type="project" value="TreeGrafter"/>
</dbReference>
<feature type="compositionally biased region" description="Polar residues" evidence="4">
    <location>
        <begin position="9"/>
        <end position="25"/>
    </location>
</feature>
<evidence type="ECO:0000259" key="5">
    <source>
        <dbReference type="PROSITE" id="PS50118"/>
    </source>
</evidence>
<dbReference type="OrthoDB" id="6247875at2759"/>
<evidence type="ECO:0000256" key="3">
    <source>
        <dbReference type="PROSITE-ProRule" id="PRU00267"/>
    </source>
</evidence>
<feature type="region of interest" description="Disordered" evidence="4">
    <location>
        <begin position="1"/>
        <end position="66"/>
    </location>
</feature>
<dbReference type="PANTHER" id="PTHR10270:SF161">
    <property type="entry name" value="SEX-DETERMINING REGION Y PROTEIN"/>
    <property type="match status" value="1"/>
</dbReference>
<dbReference type="Proteomes" id="UP001150266">
    <property type="component" value="Unassembled WGS sequence"/>
</dbReference>
<sequence length="411" mass="45457">MSRVFGWEPSQQDENGQLRPSSGQIITFPLSLDSPARDSESPTSKIEDVVLNHRPRKGDPDYVPRPPNSFFIFRHEYSRQNARGPIPKRYRGKSSDINRSMSKRAGEAWKALSKSDRAYFKARAEQVKIEHAQAHPDYRYRPNKSTSTSESCISQVAPNPALPTASDSRFFLDPNTAGNSPRGSKSRSSSVPLHVSAPSPFLLGGEERHIGTLRRSRSHVVQPPLPEASEYQGPEYPGIAETQPFVLERDSEPSADTPTLPVEYPLFTVTTGYSSLAGWNGEPMASPPARVSSPALLTSPLSSWTALPPHNGCFEGGHIDECFGGIKRFGIDHLHMLDSASSAVYWCPQVDQDLKGGYDTSYAYDPMQENALISFNLGLDNEVAAPGGFLHFDTPFGDEQRVYEEYNHALF</sequence>
<dbReference type="PANTHER" id="PTHR10270">
    <property type="entry name" value="SOX TRANSCRIPTION FACTOR"/>
    <property type="match status" value="1"/>
</dbReference>
<evidence type="ECO:0000256" key="4">
    <source>
        <dbReference type="SAM" id="MobiDB-lite"/>
    </source>
</evidence>
<feature type="compositionally biased region" description="Polar residues" evidence="4">
    <location>
        <begin position="143"/>
        <end position="157"/>
    </location>
</feature>
<feature type="region of interest" description="Disordered" evidence="4">
    <location>
        <begin position="133"/>
        <end position="204"/>
    </location>
</feature>
<proteinExistence type="predicted"/>
<feature type="compositionally biased region" description="Low complexity" evidence="4">
    <location>
        <begin position="180"/>
        <end position="190"/>
    </location>
</feature>
<keyword evidence="1 3" id="KW-0238">DNA-binding</keyword>
<keyword evidence="2" id="KW-0804">Transcription</keyword>
<dbReference type="EMBL" id="JAOTPV010000003">
    <property type="protein sequence ID" value="KAJ4486152.1"/>
    <property type="molecule type" value="Genomic_DNA"/>
</dbReference>
<evidence type="ECO:0000256" key="1">
    <source>
        <dbReference type="ARBA" id="ARBA00023125"/>
    </source>
</evidence>
<dbReference type="InterPro" id="IPR036910">
    <property type="entry name" value="HMG_box_dom_sf"/>
</dbReference>
<protein>
    <recommendedName>
        <fullName evidence="5">HMG box domain-containing protein</fullName>
    </recommendedName>
</protein>
<dbReference type="InterPro" id="IPR009071">
    <property type="entry name" value="HMG_box_dom"/>
</dbReference>
<comment type="caution">
    <text evidence="6">The sequence shown here is derived from an EMBL/GenBank/DDBJ whole genome shotgun (WGS) entry which is preliminary data.</text>
</comment>
<dbReference type="GO" id="GO:0005634">
    <property type="term" value="C:nucleus"/>
    <property type="evidence" value="ECO:0007669"/>
    <property type="project" value="UniProtKB-UniRule"/>
</dbReference>
<dbReference type="PROSITE" id="PS50118">
    <property type="entry name" value="HMG_BOX_2"/>
    <property type="match status" value="1"/>
</dbReference>
<organism evidence="6 7">
    <name type="scientific">Lentinula aciculospora</name>
    <dbReference type="NCBI Taxonomy" id="153920"/>
    <lineage>
        <taxon>Eukaryota</taxon>
        <taxon>Fungi</taxon>
        <taxon>Dikarya</taxon>
        <taxon>Basidiomycota</taxon>
        <taxon>Agaricomycotina</taxon>
        <taxon>Agaricomycetes</taxon>
        <taxon>Agaricomycetidae</taxon>
        <taxon>Agaricales</taxon>
        <taxon>Marasmiineae</taxon>
        <taxon>Omphalotaceae</taxon>
        <taxon>Lentinula</taxon>
    </lineage>
</organism>
<dbReference type="SUPFAM" id="SSF47095">
    <property type="entry name" value="HMG-box"/>
    <property type="match status" value="1"/>
</dbReference>